<dbReference type="EMBL" id="QFNY01000095">
    <property type="protein sequence ID" value="PZP01067.1"/>
    <property type="molecule type" value="Genomic_DNA"/>
</dbReference>
<name>A0A2W5B6R7_9CORY</name>
<accession>A0A2W5B6R7</accession>
<evidence type="ECO:0000256" key="3">
    <source>
        <dbReference type="ARBA" id="ARBA00023004"/>
    </source>
</evidence>
<evidence type="ECO:0000256" key="2">
    <source>
        <dbReference type="ARBA" id="ARBA00022723"/>
    </source>
</evidence>
<dbReference type="Gene3D" id="2.102.10.10">
    <property type="entry name" value="Rieske [2Fe-2S] iron-sulphur domain"/>
    <property type="match status" value="1"/>
</dbReference>
<dbReference type="Proteomes" id="UP000249451">
    <property type="component" value="Unassembled WGS sequence"/>
</dbReference>
<dbReference type="InterPro" id="IPR036922">
    <property type="entry name" value="Rieske_2Fe-2S_sf"/>
</dbReference>
<evidence type="ECO:0000313" key="5">
    <source>
        <dbReference type="EMBL" id="PZP01067.1"/>
    </source>
</evidence>
<evidence type="ECO:0000313" key="6">
    <source>
        <dbReference type="Proteomes" id="UP000249451"/>
    </source>
</evidence>
<dbReference type="InterPro" id="IPR006311">
    <property type="entry name" value="TAT_signal"/>
</dbReference>
<dbReference type="RefSeq" id="WP_148792688.1">
    <property type="nucleotide sequence ID" value="NZ_VSZJ01000001.1"/>
</dbReference>
<keyword evidence="1" id="KW-0001">2Fe-2S</keyword>
<organism evidence="5 6">
    <name type="scientific">Corynebacterium urealyticum</name>
    <dbReference type="NCBI Taxonomy" id="43771"/>
    <lineage>
        <taxon>Bacteria</taxon>
        <taxon>Bacillati</taxon>
        <taxon>Actinomycetota</taxon>
        <taxon>Actinomycetes</taxon>
        <taxon>Mycobacteriales</taxon>
        <taxon>Corynebacteriaceae</taxon>
        <taxon>Corynebacterium</taxon>
    </lineage>
</organism>
<keyword evidence="4" id="KW-0411">Iron-sulfur</keyword>
<reference evidence="5 6" key="1">
    <citation type="submission" date="2017-11" db="EMBL/GenBank/DDBJ databases">
        <title>Infants hospitalized years apart are colonized by the same room-sourced microbial strains.</title>
        <authorList>
            <person name="Brooks B."/>
            <person name="Olm M.R."/>
            <person name="Firek B.A."/>
            <person name="Baker R."/>
            <person name="Thomas B.C."/>
            <person name="Morowitz M.J."/>
            <person name="Banfield J.F."/>
        </authorList>
    </citation>
    <scope>NUCLEOTIDE SEQUENCE [LARGE SCALE GENOMIC DNA]</scope>
    <source>
        <strain evidence="5">S2_012_000_R3_87</strain>
    </source>
</reference>
<keyword evidence="3" id="KW-0408">Iron</keyword>
<dbReference type="Pfam" id="PF00355">
    <property type="entry name" value="Rieske"/>
    <property type="match status" value="1"/>
</dbReference>
<dbReference type="PROSITE" id="PS51318">
    <property type="entry name" value="TAT"/>
    <property type="match status" value="1"/>
</dbReference>
<dbReference type="CDD" id="cd03467">
    <property type="entry name" value="Rieske"/>
    <property type="match status" value="1"/>
</dbReference>
<evidence type="ECO:0000256" key="1">
    <source>
        <dbReference type="ARBA" id="ARBA00022714"/>
    </source>
</evidence>
<evidence type="ECO:0000256" key="4">
    <source>
        <dbReference type="ARBA" id="ARBA00023014"/>
    </source>
</evidence>
<gene>
    <name evidence="5" type="ORF">DI609_05095</name>
</gene>
<protein>
    <submittedName>
        <fullName evidence="5">Iron-sulfur protein</fullName>
    </submittedName>
</protein>
<sequence length="151" mass="15545">MSSQFSSPQPAPDSAASTGQFSCSRRSLLRGAALATAATAAGALLAACAGEETVAKAAKADIPVGGAKIIDNWIIAQPEKGKFMAYSTECPHARGRIDEIAEQDGMTVAICPKHGSVFDTATGDVVEGPSRDPMALARDVQVNEDAVEVIN</sequence>
<dbReference type="PROSITE" id="PS51296">
    <property type="entry name" value="RIESKE"/>
    <property type="match status" value="1"/>
</dbReference>
<dbReference type="GO" id="GO:0016705">
    <property type="term" value="F:oxidoreductase activity, acting on paired donors, with incorporation or reduction of molecular oxygen"/>
    <property type="evidence" value="ECO:0007669"/>
    <property type="project" value="UniProtKB-ARBA"/>
</dbReference>
<proteinExistence type="predicted"/>
<dbReference type="GO" id="GO:0004497">
    <property type="term" value="F:monooxygenase activity"/>
    <property type="evidence" value="ECO:0007669"/>
    <property type="project" value="UniProtKB-ARBA"/>
</dbReference>
<dbReference type="AlphaFoldDB" id="A0A2W5B6R7"/>
<dbReference type="InterPro" id="IPR017941">
    <property type="entry name" value="Rieske_2Fe-2S"/>
</dbReference>
<dbReference type="GO" id="GO:0046872">
    <property type="term" value="F:metal ion binding"/>
    <property type="evidence" value="ECO:0007669"/>
    <property type="project" value="UniProtKB-KW"/>
</dbReference>
<keyword evidence="2" id="KW-0479">Metal-binding</keyword>
<comment type="caution">
    <text evidence="5">The sequence shown here is derived from an EMBL/GenBank/DDBJ whole genome shotgun (WGS) entry which is preliminary data.</text>
</comment>
<dbReference type="GO" id="GO:0051537">
    <property type="term" value="F:2 iron, 2 sulfur cluster binding"/>
    <property type="evidence" value="ECO:0007669"/>
    <property type="project" value="UniProtKB-KW"/>
</dbReference>
<dbReference type="SUPFAM" id="SSF50022">
    <property type="entry name" value="ISP domain"/>
    <property type="match status" value="1"/>
</dbReference>